<evidence type="ECO:0000256" key="2">
    <source>
        <dbReference type="ARBA" id="ARBA00007979"/>
    </source>
</evidence>
<evidence type="ECO:0000256" key="4">
    <source>
        <dbReference type="ARBA" id="ARBA00023242"/>
    </source>
</evidence>
<dbReference type="EMBL" id="QDEB01122892">
    <property type="protein sequence ID" value="RZB40048.1"/>
    <property type="molecule type" value="Genomic_DNA"/>
</dbReference>
<organism evidence="8 9">
    <name type="scientific">Asbolus verrucosus</name>
    <name type="common">Desert ironclad beetle</name>
    <dbReference type="NCBI Taxonomy" id="1661398"/>
    <lineage>
        <taxon>Eukaryota</taxon>
        <taxon>Metazoa</taxon>
        <taxon>Ecdysozoa</taxon>
        <taxon>Arthropoda</taxon>
        <taxon>Hexapoda</taxon>
        <taxon>Insecta</taxon>
        <taxon>Pterygota</taxon>
        <taxon>Neoptera</taxon>
        <taxon>Endopterygota</taxon>
        <taxon>Coleoptera</taxon>
        <taxon>Polyphaga</taxon>
        <taxon>Cucujiformia</taxon>
        <taxon>Tenebrionidae</taxon>
        <taxon>Pimeliinae</taxon>
        <taxon>Asbolus</taxon>
    </lineage>
</organism>
<feature type="compositionally biased region" description="Basic and acidic residues" evidence="7">
    <location>
        <begin position="1"/>
        <end position="18"/>
    </location>
</feature>
<dbReference type="GO" id="GO:0045786">
    <property type="term" value="P:negative regulation of cell cycle"/>
    <property type="evidence" value="ECO:0007669"/>
    <property type="project" value="TreeGrafter"/>
</dbReference>
<dbReference type="AlphaFoldDB" id="A0A482VA45"/>
<gene>
    <name evidence="8" type="ORF">BDFB_004028</name>
</gene>
<proteinExistence type="inferred from homology"/>
<feature type="region of interest" description="Disordered" evidence="7">
    <location>
        <begin position="1"/>
        <end position="21"/>
    </location>
</feature>
<dbReference type="GO" id="GO:0005634">
    <property type="term" value="C:nucleus"/>
    <property type="evidence" value="ECO:0007669"/>
    <property type="project" value="UniProtKB-SubCell"/>
</dbReference>
<comment type="subcellular location">
    <subcellularLocation>
        <location evidence="1">Nucleus</location>
    </subcellularLocation>
</comment>
<comment type="similarity">
    <text evidence="2">Belongs to the geminin family.</text>
</comment>
<evidence type="ECO:0000313" key="9">
    <source>
        <dbReference type="Proteomes" id="UP000292052"/>
    </source>
</evidence>
<evidence type="ECO:0000256" key="7">
    <source>
        <dbReference type="SAM" id="MobiDB-lite"/>
    </source>
</evidence>
<keyword evidence="9" id="KW-1185">Reference proteome</keyword>
<dbReference type="InterPro" id="IPR022786">
    <property type="entry name" value="Geminin/Multicilin"/>
</dbReference>
<name>A0A482VA45_ASBVE</name>
<dbReference type="Gene3D" id="1.20.5.1180">
    <property type="entry name" value="Geminin coiled-coil domain"/>
    <property type="match status" value="1"/>
</dbReference>
<dbReference type="PANTHER" id="PTHR13372">
    <property type="entry name" value="GEMININ"/>
    <property type="match status" value="1"/>
</dbReference>
<dbReference type="Proteomes" id="UP000292052">
    <property type="component" value="Unassembled WGS sequence"/>
</dbReference>
<feature type="region of interest" description="Disordered" evidence="7">
    <location>
        <begin position="53"/>
        <end position="86"/>
    </location>
</feature>
<evidence type="ECO:0000256" key="3">
    <source>
        <dbReference type="ARBA" id="ARBA00023054"/>
    </source>
</evidence>
<feature type="coiled-coil region" evidence="6">
    <location>
        <begin position="94"/>
        <end position="160"/>
    </location>
</feature>
<dbReference type="STRING" id="1661398.A0A482VA45"/>
<accession>A0A482VA45</accession>
<dbReference type="Pfam" id="PF07412">
    <property type="entry name" value="Geminin"/>
    <property type="match status" value="1"/>
</dbReference>
<evidence type="ECO:0000256" key="6">
    <source>
        <dbReference type="SAM" id="Coils"/>
    </source>
</evidence>
<protein>
    <submittedName>
        <fullName evidence="8">Geminin</fullName>
    </submittedName>
</protein>
<comment type="caution">
    <text evidence="8">The sequence shown here is derived from an EMBL/GenBank/DDBJ whole genome shotgun (WGS) entry which is preliminary data.</text>
</comment>
<dbReference type="OrthoDB" id="10043826at2759"/>
<sequence length="161" mass="18644">MRKEGLKIDSQEQKENMKNTRKTLKVLQQAATDKENLAGRIIIDKDAKLATTSSKQEVKRKKVEDKSVQTEEPNVTAEDLTSEEPSENYWKRLAEKREERLDESFQENERLKEALEALQEENRVCKEMLNESRNLVEVLQEMLEENEGDATEAAEEATEES</sequence>
<evidence type="ECO:0000313" key="8">
    <source>
        <dbReference type="EMBL" id="RZB40048.1"/>
    </source>
</evidence>
<dbReference type="PANTHER" id="PTHR13372:SF5">
    <property type="entry name" value="GEMININ"/>
    <property type="match status" value="1"/>
</dbReference>
<reference evidence="8 9" key="1">
    <citation type="submission" date="2017-03" db="EMBL/GenBank/DDBJ databases">
        <title>Genome of the blue death feigning beetle - Asbolus verrucosus.</title>
        <authorList>
            <person name="Rider S.D."/>
        </authorList>
    </citation>
    <scope>NUCLEOTIDE SEQUENCE [LARGE SCALE GENOMIC DNA]</scope>
    <source>
        <strain evidence="8">Butters</strain>
        <tissue evidence="8">Head and leg muscle</tissue>
    </source>
</reference>
<keyword evidence="4" id="KW-0539">Nucleus</keyword>
<evidence type="ECO:0000256" key="5">
    <source>
        <dbReference type="ARBA" id="ARBA00023306"/>
    </source>
</evidence>
<dbReference type="SUPFAM" id="SSF111469">
    <property type="entry name" value="Geminin coiled-coil domain"/>
    <property type="match status" value="1"/>
</dbReference>
<evidence type="ECO:0000256" key="1">
    <source>
        <dbReference type="ARBA" id="ARBA00004123"/>
    </source>
</evidence>
<keyword evidence="3 6" id="KW-0175">Coiled coil</keyword>
<keyword evidence="5" id="KW-0131">Cell cycle</keyword>
<dbReference type="GO" id="GO:0008156">
    <property type="term" value="P:negative regulation of DNA replication"/>
    <property type="evidence" value="ECO:0007669"/>
    <property type="project" value="TreeGrafter"/>
</dbReference>